<feature type="region of interest" description="Disordered" evidence="1">
    <location>
        <begin position="118"/>
        <end position="150"/>
    </location>
</feature>
<evidence type="ECO:0000256" key="1">
    <source>
        <dbReference type="SAM" id="MobiDB-lite"/>
    </source>
</evidence>
<keyword evidence="2" id="KW-0808">Transferase</keyword>
<gene>
    <name evidence="2" type="ORF">Tci_638820</name>
</gene>
<keyword evidence="2" id="KW-0548">Nucleotidyltransferase</keyword>
<feature type="compositionally biased region" description="Basic and acidic residues" evidence="1">
    <location>
        <begin position="1"/>
        <end position="19"/>
    </location>
</feature>
<organism evidence="2">
    <name type="scientific">Tanacetum cinerariifolium</name>
    <name type="common">Dalmatian daisy</name>
    <name type="synonym">Chrysanthemum cinerariifolium</name>
    <dbReference type="NCBI Taxonomy" id="118510"/>
    <lineage>
        <taxon>Eukaryota</taxon>
        <taxon>Viridiplantae</taxon>
        <taxon>Streptophyta</taxon>
        <taxon>Embryophyta</taxon>
        <taxon>Tracheophyta</taxon>
        <taxon>Spermatophyta</taxon>
        <taxon>Magnoliopsida</taxon>
        <taxon>eudicotyledons</taxon>
        <taxon>Gunneridae</taxon>
        <taxon>Pentapetalae</taxon>
        <taxon>asterids</taxon>
        <taxon>campanulids</taxon>
        <taxon>Asterales</taxon>
        <taxon>Asteraceae</taxon>
        <taxon>Asteroideae</taxon>
        <taxon>Anthemideae</taxon>
        <taxon>Anthemidinae</taxon>
        <taxon>Tanacetum</taxon>
    </lineage>
</organism>
<dbReference type="AlphaFoldDB" id="A0A699JZF1"/>
<protein>
    <submittedName>
        <fullName evidence="2">Reverse transcriptase domain-containing protein</fullName>
    </submittedName>
</protein>
<reference evidence="2" key="1">
    <citation type="journal article" date="2019" name="Sci. Rep.">
        <title>Draft genome of Tanacetum cinerariifolium, the natural source of mosquito coil.</title>
        <authorList>
            <person name="Yamashiro T."/>
            <person name="Shiraishi A."/>
            <person name="Satake H."/>
            <person name="Nakayama K."/>
        </authorList>
    </citation>
    <scope>NUCLEOTIDE SEQUENCE</scope>
</reference>
<proteinExistence type="predicted"/>
<comment type="caution">
    <text evidence="2">The sequence shown here is derived from an EMBL/GenBank/DDBJ whole genome shotgun (WGS) entry which is preliminary data.</text>
</comment>
<feature type="region of interest" description="Disordered" evidence="1">
    <location>
        <begin position="1"/>
        <end position="27"/>
    </location>
</feature>
<evidence type="ECO:0000313" key="2">
    <source>
        <dbReference type="EMBL" id="GFA66848.1"/>
    </source>
</evidence>
<sequence>ESLRESGEAMSTRRSERQPKGWRRGALQRFSKRLRRWRGGKCQHGATCLTPHSLNPPGKRNASRIRYKSITAKEDFVQRFKTESKHVKGAPECMIISRFMHDITNHELIKRLHDNIPKSVDENTSNQARKKTLPAWKQQEVGRKQNFDRK</sequence>
<name>A0A699JZF1_TANCI</name>
<keyword evidence="2" id="KW-0695">RNA-directed DNA polymerase</keyword>
<dbReference type="EMBL" id="BKCJ010465507">
    <property type="protein sequence ID" value="GFA66848.1"/>
    <property type="molecule type" value="Genomic_DNA"/>
</dbReference>
<feature type="non-terminal residue" evidence="2">
    <location>
        <position position="1"/>
    </location>
</feature>
<accession>A0A699JZF1</accession>
<feature type="compositionally biased region" description="Basic and acidic residues" evidence="1">
    <location>
        <begin position="140"/>
        <end position="150"/>
    </location>
</feature>
<dbReference type="GO" id="GO:0003964">
    <property type="term" value="F:RNA-directed DNA polymerase activity"/>
    <property type="evidence" value="ECO:0007669"/>
    <property type="project" value="UniProtKB-KW"/>
</dbReference>